<keyword evidence="17" id="KW-1185">Reference proteome</keyword>
<keyword evidence="7" id="KW-0862">Zinc</keyword>
<evidence type="ECO:0000256" key="4">
    <source>
        <dbReference type="ARBA" id="ARBA00022763"/>
    </source>
</evidence>
<evidence type="ECO:0000256" key="2">
    <source>
        <dbReference type="ARBA" id="ARBA00012720"/>
    </source>
</evidence>
<dbReference type="Gene3D" id="3.20.190.10">
    <property type="entry name" value="MutM-like, N-terminal"/>
    <property type="match status" value="1"/>
</dbReference>
<dbReference type="SUPFAM" id="SSF57716">
    <property type="entry name" value="Glucocorticoid receptor-like (DNA-binding domain)"/>
    <property type="match status" value="1"/>
</dbReference>
<dbReference type="CDD" id="cd08971">
    <property type="entry name" value="AcNei2_N"/>
    <property type="match status" value="1"/>
</dbReference>
<keyword evidence="4" id="KW-0227">DNA damage</keyword>
<sequence>MPEGDSVFRVAVRLRAALDGATLAAGELRVPQHARADLAGRRVLGHDTWGKHLLQRFSGGLTLHSHLRLDGTWTVTREGRAVPRRVQPDVRIRLATTGGVTAWGVAIPIVELVETRQEADVVGFLGPDPLRADWDEAEAVRRVASDPGRPVLEALRDQRNLAGLGNLWVNEVCFLRGVHPDRPVREVALEPLVRLAARMLLHSATHPDAYQITTGDRRRGSTHWVVGRASRPCLRCGTLVVGRGVHPGRTYWCPHCQPPP</sequence>
<dbReference type="SUPFAM" id="SSF46946">
    <property type="entry name" value="S13-like H2TH domain"/>
    <property type="match status" value="1"/>
</dbReference>
<comment type="similarity">
    <text evidence="1">Belongs to the FPG family.</text>
</comment>
<dbReference type="PROSITE" id="PS51066">
    <property type="entry name" value="ZF_FPG_2"/>
    <property type="match status" value="1"/>
</dbReference>
<evidence type="ECO:0000256" key="6">
    <source>
        <dbReference type="ARBA" id="ARBA00022801"/>
    </source>
</evidence>
<proteinExistence type="inferred from homology"/>
<dbReference type="InterPro" id="IPR000214">
    <property type="entry name" value="Znf_DNA_glyclase/AP_lyase"/>
</dbReference>
<keyword evidence="8" id="KW-0238">DNA-binding</keyword>
<dbReference type="Proteomes" id="UP001500121">
    <property type="component" value="Unassembled WGS sequence"/>
</dbReference>
<dbReference type="InterPro" id="IPR044090">
    <property type="entry name" value="Nei2_N"/>
</dbReference>
<keyword evidence="10" id="KW-0456">Lyase</keyword>
<evidence type="ECO:0000256" key="8">
    <source>
        <dbReference type="ARBA" id="ARBA00023125"/>
    </source>
</evidence>
<dbReference type="SMART" id="SM00898">
    <property type="entry name" value="Fapy_DNA_glyco"/>
    <property type="match status" value="1"/>
</dbReference>
<keyword evidence="12" id="KW-0326">Glycosidase</keyword>
<evidence type="ECO:0000256" key="13">
    <source>
        <dbReference type="PROSITE-ProRule" id="PRU00391"/>
    </source>
</evidence>
<keyword evidence="5 13" id="KW-0863">Zinc-finger</keyword>
<keyword evidence="11" id="KW-0511">Multifunctional enzyme</keyword>
<keyword evidence="9" id="KW-0234">DNA repair</keyword>
<dbReference type="InterPro" id="IPR012319">
    <property type="entry name" value="FPG_cat"/>
</dbReference>
<evidence type="ECO:0000256" key="11">
    <source>
        <dbReference type="ARBA" id="ARBA00023268"/>
    </source>
</evidence>
<dbReference type="PANTHER" id="PTHR42697">
    <property type="entry name" value="ENDONUCLEASE 8"/>
    <property type="match status" value="1"/>
</dbReference>
<dbReference type="InterPro" id="IPR015886">
    <property type="entry name" value="H2TH_FPG"/>
</dbReference>
<evidence type="ECO:0000259" key="14">
    <source>
        <dbReference type="PROSITE" id="PS51066"/>
    </source>
</evidence>
<evidence type="ECO:0000256" key="1">
    <source>
        <dbReference type="ARBA" id="ARBA00009409"/>
    </source>
</evidence>
<comment type="caution">
    <text evidence="16">The sequence shown here is derived from an EMBL/GenBank/DDBJ whole genome shotgun (WGS) entry which is preliminary data.</text>
</comment>
<dbReference type="EC" id="4.2.99.18" evidence="2"/>
<dbReference type="Pfam" id="PF06831">
    <property type="entry name" value="H2TH"/>
    <property type="match status" value="1"/>
</dbReference>
<keyword evidence="3" id="KW-0479">Metal-binding</keyword>
<dbReference type="Gene3D" id="1.10.8.50">
    <property type="match status" value="1"/>
</dbReference>
<evidence type="ECO:0000256" key="5">
    <source>
        <dbReference type="ARBA" id="ARBA00022771"/>
    </source>
</evidence>
<organism evidence="16 17">
    <name type="scientific">Amnibacterium soli</name>
    <dbReference type="NCBI Taxonomy" id="1282736"/>
    <lineage>
        <taxon>Bacteria</taxon>
        <taxon>Bacillati</taxon>
        <taxon>Actinomycetota</taxon>
        <taxon>Actinomycetes</taxon>
        <taxon>Micrococcales</taxon>
        <taxon>Microbacteriaceae</taxon>
        <taxon>Amnibacterium</taxon>
    </lineage>
</organism>
<dbReference type="SMART" id="SM01232">
    <property type="entry name" value="H2TH"/>
    <property type="match status" value="1"/>
</dbReference>
<dbReference type="InterPro" id="IPR035937">
    <property type="entry name" value="FPG_N"/>
</dbReference>
<dbReference type="PANTHER" id="PTHR42697:SF1">
    <property type="entry name" value="ENDONUCLEASE 8"/>
    <property type="match status" value="1"/>
</dbReference>
<dbReference type="RefSeq" id="WP_345479949.1">
    <property type="nucleotide sequence ID" value="NZ_BAABLP010000002.1"/>
</dbReference>
<evidence type="ECO:0000256" key="9">
    <source>
        <dbReference type="ARBA" id="ARBA00023204"/>
    </source>
</evidence>
<evidence type="ECO:0000259" key="15">
    <source>
        <dbReference type="PROSITE" id="PS51068"/>
    </source>
</evidence>
<gene>
    <name evidence="16" type="ORF">GCM10025783_10320</name>
</gene>
<protein>
    <recommendedName>
        <fullName evidence="2">DNA-(apurinic or apyrimidinic site) lyase</fullName>
        <ecNumber evidence="2">4.2.99.18</ecNumber>
    </recommendedName>
</protein>
<name>A0ABP8YXI1_9MICO</name>
<evidence type="ECO:0000313" key="16">
    <source>
        <dbReference type="EMBL" id="GAA4741203.1"/>
    </source>
</evidence>
<feature type="domain" description="Formamidopyrimidine-DNA glycosylase catalytic" evidence="15">
    <location>
        <begin position="2"/>
        <end position="99"/>
    </location>
</feature>
<reference evidence="17" key="1">
    <citation type="journal article" date="2019" name="Int. J. Syst. Evol. Microbiol.">
        <title>The Global Catalogue of Microorganisms (GCM) 10K type strain sequencing project: providing services to taxonomists for standard genome sequencing and annotation.</title>
        <authorList>
            <consortium name="The Broad Institute Genomics Platform"/>
            <consortium name="The Broad Institute Genome Sequencing Center for Infectious Disease"/>
            <person name="Wu L."/>
            <person name="Ma J."/>
        </authorList>
    </citation>
    <scope>NUCLEOTIDE SEQUENCE [LARGE SCALE GENOMIC DNA]</scope>
    <source>
        <strain evidence="17">JCM 19015</strain>
    </source>
</reference>
<evidence type="ECO:0000256" key="12">
    <source>
        <dbReference type="ARBA" id="ARBA00023295"/>
    </source>
</evidence>
<dbReference type="PROSITE" id="PS51068">
    <property type="entry name" value="FPG_CAT"/>
    <property type="match status" value="1"/>
</dbReference>
<dbReference type="EMBL" id="BAABLP010000002">
    <property type="protein sequence ID" value="GAA4741203.1"/>
    <property type="molecule type" value="Genomic_DNA"/>
</dbReference>
<evidence type="ECO:0000256" key="3">
    <source>
        <dbReference type="ARBA" id="ARBA00022723"/>
    </source>
</evidence>
<feature type="domain" description="FPG-type" evidence="14">
    <location>
        <begin position="224"/>
        <end position="258"/>
    </location>
</feature>
<evidence type="ECO:0000256" key="7">
    <source>
        <dbReference type="ARBA" id="ARBA00022833"/>
    </source>
</evidence>
<accession>A0ABP8YXI1</accession>
<evidence type="ECO:0000313" key="17">
    <source>
        <dbReference type="Proteomes" id="UP001500121"/>
    </source>
</evidence>
<evidence type="ECO:0000256" key="10">
    <source>
        <dbReference type="ARBA" id="ARBA00023239"/>
    </source>
</evidence>
<dbReference type="Pfam" id="PF01149">
    <property type="entry name" value="Fapy_DNA_glyco"/>
    <property type="match status" value="1"/>
</dbReference>
<dbReference type="SUPFAM" id="SSF81624">
    <property type="entry name" value="N-terminal domain of MutM-like DNA repair proteins"/>
    <property type="match status" value="1"/>
</dbReference>
<keyword evidence="6" id="KW-0378">Hydrolase</keyword>
<dbReference type="InterPro" id="IPR010979">
    <property type="entry name" value="Ribosomal_uS13-like_H2TH"/>
</dbReference>